<dbReference type="Gene3D" id="3.30.160.60">
    <property type="entry name" value="Classic Zinc Finger"/>
    <property type="match status" value="1"/>
</dbReference>
<evidence type="ECO:0000256" key="1">
    <source>
        <dbReference type="PROSITE-ProRule" id="PRU00042"/>
    </source>
</evidence>
<dbReference type="InterPro" id="IPR036236">
    <property type="entry name" value="Znf_C2H2_sf"/>
</dbReference>
<gene>
    <name evidence="4" type="ORF">HPULCUR_005516</name>
</gene>
<dbReference type="InterPro" id="IPR013087">
    <property type="entry name" value="Znf_C2H2_type"/>
</dbReference>
<feature type="domain" description="C2H2-type" evidence="3">
    <location>
        <begin position="281"/>
        <end position="310"/>
    </location>
</feature>
<evidence type="ECO:0000256" key="2">
    <source>
        <dbReference type="SAM" id="MobiDB-lite"/>
    </source>
</evidence>
<keyword evidence="1" id="KW-0862">Zinc</keyword>
<proteinExistence type="predicted"/>
<feature type="compositionally biased region" description="Basic and acidic residues" evidence="2">
    <location>
        <begin position="260"/>
        <end position="271"/>
    </location>
</feature>
<accession>A0ABP9XZA7</accession>
<dbReference type="EMBL" id="BAABUJ010000014">
    <property type="protein sequence ID" value="GAA5800094.1"/>
    <property type="molecule type" value="Genomic_DNA"/>
</dbReference>
<feature type="non-terminal residue" evidence="4">
    <location>
        <position position="1"/>
    </location>
</feature>
<feature type="region of interest" description="Disordered" evidence="2">
    <location>
        <begin position="219"/>
        <end position="286"/>
    </location>
</feature>
<keyword evidence="1" id="KW-0863">Zinc-finger</keyword>
<comment type="caution">
    <text evidence="4">The sequence shown here is derived from an EMBL/GenBank/DDBJ whole genome shotgun (WGS) entry which is preliminary data.</text>
</comment>
<keyword evidence="1" id="KW-0479">Metal-binding</keyword>
<sequence length="310" mass="35075">PMDEDLELFSGLSYLPEGGFVPLVAPLISPPSDISEAISRMNMNDGKQRPSISSNLSLEITPGISITEATPLTNKAPGLALVDDFLNEHFDALNPEQEEEHYNQQYTSQQYTNQTNQQQHYHQLQQQQIYQQQQQQIQQQQHESFTRLMDTSYVDSLLIAEPGQTDWLSWTPVMGSPASNYSGTSFDDQTSIYSTSPEPPSYFQQSMTFEDLVEVNHYPSPSRSDINNTLTVRKPNRSRRVSEPPKPTIVQEQLGMSSDRSVRRTNSDKRARSNSNASGNHHCLSPGCGKSFTRPYNLTSHMRKLIVLYI</sequence>
<evidence type="ECO:0000313" key="5">
    <source>
        <dbReference type="Proteomes" id="UP001476247"/>
    </source>
</evidence>
<feature type="compositionally biased region" description="Polar residues" evidence="2">
    <location>
        <begin position="219"/>
        <end position="231"/>
    </location>
</feature>
<protein>
    <recommendedName>
        <fullName evidence="3">C2H2-type domain-containing protein</fullName>
    </recommendedName>
</protein>
<reference evidence="4 5" key="1">
    <citation type="submission" date="2024-04" db="EMBL/GenBank/DDBJ databases">
        <title>genome sequences of Mucor flavus KT1a and Helicostylum pulchrum KT1b strains isolation_sourced from the surface of a dry-aged beef.</title>
        <authorList>
            <person name="Toyotome T."/>
            <person name="Hosono M."/>
            <person name="Torimaru M."/>
            <person name="Fukuda K."/>
            <person name="Mikami N."/>
        </authorList>
    </citation>
    <scope>NUCLEOTIDE SEQUENCE [LARGE SCALE GENOMIC DNA]</scope>
    <source>
        <strain evidence="4 5">KT1b</strain>
    </source>
</reference>
<dbReference type="Proteomes" id="UP001476247">
    <property type="component" value="Unassembled WGS sequence"/>
</dbReference>
<evidence type="ECO:0000259" key="3">
    <source>
        <dbReference type="PROSITE" id="PS50157"/>
    </source>
</evidence>
<evidence type="ECO:0000313" key="4">
    <source>
        <dbReference type="EMBL" id="GAA5800094.1"/>
    </source>
</evidence>
<dbReference type="SUPFAM" id="SSF57667">
    <property type="entry name" value="beta-beta-alpha zinc fingers"/>
    <property type="match status" value="1"/>
</dbReference>
<feature type="compositionally biased region" description="Polar residues" evidence="2">
    <location>
        <begin position="250"/>
        <end position="259"/>
    </location>
</feature>
<keyword evidence="5" id="KW-1185">Reference proteome</keyword>
<organism evidence="4 5">
    <name type="scientific">Helicostylum pulchrum</name>
    <dbReference type="NCBI Taxonomy" id="562976"/>
    <lineage>
        <taxon>Eukaryota</taxon>
        <taxon>Fungi</taxon>
        <taxon>Fungi incertae sedis</taxon>
        <taxon>Mucoromycota</taxon>
        <taxon>Mucoromycotina</taxon>
        <taxon>Mucoromycetes</taxon>
        <taxon>Mucorales</taxon>
        <taxon>Mucorineae</taxon>
        <taxon>Mucoraceae</taxon>
        <taxon>Helicostylum</taxon>
    </lineage>
</organism>
<dbReference type="PROSITE" id="PS50157">
    <property type="entry name" value="ZINC_FINGER_C2H2_2"/>
    <property type="match status" value="1"/>
</dbReference>
<name>A0ABP9XZA7_9FUNG</name>